<dbReference type="GO" id="GO:0000976">
    <property type="term" value="F:transcription cis-regulatory region binding"/>
    <property type="evidence" value="ECO:0007669"/>
    <property type="project" value="TreeGrafter"/>
</dbReference>
<protein>
    <submittedName>
        <fullName evidence="6">DNA-binding transcriptional regulator, LysR family</fullName>
    </submittedName>
</protein>
<evidence type="ECO:0000256" key="1">
    <source>
        <dbReference type="ARBA" id="ARBA00009437"/>
    </source>
</evidence>
<evidence type="ECO:0000256" key="4">
    <source>
        <dbReference type="ARBA" id="ARBA00023163"/>
    </source>
</evidence>
<dbReference type="OrthoDB" id="9785745at2"/>
<dbReference type="PRINTS" id="PR00039">
    <property type="entry name" value="HTHLYSR"/>
</dbReference>
<organism evidence="6 7">
    <name type="scientific">Anaerorhabdus furcosa</name>
    <dbReference type="NCBI Taxonomy" id="118967"/>
    <lineage>
        <taxon>Bacteria</taxon>
        <taxon>Bacillati</taxon>
        <taxon>Bacillota</taxon>
        <taxon>Erysipelotrichia</taxon>
        <taxon>Erysipelotrichales</taxon>
        <taxon>Erysipelotrichaceae</taxon>
        <taxon>Anaerorhabdus</taxon>
    </lineage>
</organism>
<dbReference type="InterPro" id="IPR036388">
    <property type="entry name" value="WH-like_DNA-bd_sf"/>
</dbReference>
<evidence type="ECO:0000313" key="7">
    <source>
        <dbReference type="Proteomes" id="UP000243297"/>
    </source>
</evidence>
<dbReference type="InterPro" id="IPR000847">
    <property type="entry name" value="LysR_HTH_N"/>
</dbReference>
<dbReference type="Gene3D" id="3.40.190.290">
    <property type="match status" value="1"/>
</dbReference>
<dbReference type="Pfam" id="PF00126">
    <property type="entry name" value="HTH_1"/>
    <property type="match status" value="1"/>
</dbReference>
<evidence type="ECO:0000256" key="2">
    <source>
        <dbReference type="ARBA" id="ARBA00023015"/>
    </source>
</evidence>
<dbReference type="FunFam" id="1.10.10.10:FF:000001">
    <property type="entry name" value="LysR family transcriptional regulator"/>
    <property type="match status" value="1"/>
</dbReference>
<keyword evidence="4" id="KW-0804">Transcription</keyword>
<accession>A0A1T4MEX9</accession>
<dbReference type="Gene3D" id="1.10.10.10">
    <property type="entry name" value="Winged helix-like DNA-binding domain superfamily/Winged helix DNA-binding domain"/>
    <property type="match status" value="1"/>
</dbReference>
<reference evidence="7" key="1">
    <citation type="submission" date="2017-02" db="EMBL/GenBank/DDBJ databases">
        <authorList>
            <person name="Varghese N."/>
            <person name="Submissions S."/>
        </authorList>
    </citation>
    <scope>NUCLEOTIDE SEQUENCE [LARGE SCALE GENOMIC DNA]</scope>
    <source>
        <strain evidence="7">ATCC 25662</strain>
    </source>
</reference>
<evidence type="ECO:0000259" key="5">
    <source>
        <dbReference type="PROSITE" id="PS50931"/>
    </source>
</evidence>
<dbReference type="SUPFAM" id="SSF46785">
    <property type="entry name" value="Winged helix' DNA-binding domain"/>
    <property type="match status" value="1"/>
</dbReference>
<dbReference type="SUPFAM" id="SSF53850">
    <property type="entry name" value="Periplasmic binding protein-like II"/>
    <property type="match status" value="1"/>
</dbReference>
<comment type="similarity">
    <text evidence="1">Belongs to the LysR transcriptional regulatory family.</text>
</comment>
<gene>
    <name evidence="6" type="ORF">SAMN02745191_1227</name>
</gene>
<dbReference type="RefSeq" id="WP_078711638.1">
    <property type="nucleotide sequence ID" value="NZ_FUWY01000003.1"/>
</dbReference>
<dbReference type="Proteomes" id="UP000243297">
    <property type="component" value="Unassembled WGS sequence"/>
</dbReference>
<dbReference type="GO" id="GO:0003700">
    <property type="term" value="F:DNA-binding transcription factor activity"/>
    <property type="evidence" value="ECO:0007669"/>
    <property type="project" value="InterPro"/>
</dbReference>
<dbReference type="PANTHER" id="PTHR30126">
    <property type="entry name" value="HTH-TYPE TRANSCRIPTIONAL REGULATOR"/>
    <property type="match status" value="1"/>
</dbReference>
<dbReference type="AlphaFoldDB" id="A0A1T4MEX9"/>
<dbReference type="CDD" id="cd05466">
    <property type="entry name" value="PBP2_LTTR_substrate"/>
    <property type="match status" value="1"/>
</dbReference>
<dbReference type="InterPro" id="IPR036390">
    <property type="entry name" value="WH_DNA-bd_sf"/>
</dbReference>
<evidence type="ECO:0000313" key="6">
    <source>
        <dbReference type="EMBL" id="SJZ65417.1"/>
    </source>
</evidence>
<sequence>MIDPKLETLLAVHETKSFTKAAKHLNLTQPAVSQHIKMLEKDLGAQLFLRTDGALKTTVEGEIAVKYATRIKTLYQNLKQAIIDQSTHLTRLTIGITHTAESNYMVETLARYSSDNHGVLITIISDTIKNLYKKLKTYEIDMAIVEGKIIDNNFNHILLDTDYLILAVSKDSPLSKKKIVTLNDLKKEKLILRLPNSDTRKLFASHLQSNGYSIHELNIILEVDNVSTIKDLIMQNFGSSILPHSVLVDEIKKNKIIGLPIENLTMSREVNLMYHKDFNYPELLQEIVSLYSSNQDTN</sequence>
<dbReference type="Pfam" id="PF03466">
    <property type="entry name" value="LysR_substrate"/>
    <property type="match status" value="1"/>
</dbReference>
<dbReference type="PANTHER" id="PTHR30126:SF40">
    <property type="entry name" value="HTH-TYPE TRANSCRIPTIONAL REGULATOR GLTR"/>
    <property type="match status" value="1"/>
</dbReference>
<name>A0A1T4MEX9_9FIRM</name>
<keyword evidence="3 6" id="KW-0238">DNA-binding</keyword>
<keyword evidence="2" id="KW-0805">Transcription regulation</keyword>
<dbReference type="EMBL" id="FUWY01000003">
    <property type="protein sequence ID" value="SJZ65417.1"/>
    <property type="molecule type" value="Genomic_DNA"/>
</dbReference>
<dbReference type="STRING" id="118967.SAMN02745191_1227"/>
<dbReference type="InterPro" id="IPR005119">
    <property type="entry name" value="LysR_subst-bd"/>
</dbReference>
<dbReference type="PROSITE" id="PS50931">
    <property type="entry name" value="HTH_LYSR"/>
    <property type="match status" value="1"/>
</dbReference>
<proteinExistence type="inferred from homology"/>
<keyword evidence="7" id="KW-1185">Reference proteome</keyword>
<feature type="domain" description="HTH lysR-type" evidence="5">
    <location>
        <begin position="1"/>
        <end position="58"/>
    </location>
</feature>
<evidence type="ECO:0000256" key="3">
    <source>
        <dbReference type="ARBA" id="ARBA00023125"/>
    </source>
</evidence>